<keyword evidence="1" id="KW-1133">Transmembrane helix</keyword>
<keyword evidence="3" id="KW-1185">Reference proteome</keyword>
<evidence type="ECO:0000313" key="3">
    <source>
        <dbReference type="Proteomes" id="UP000528322"/>
    </source>
</evidence>
<evidence type="ECO:0000313" key="2">
    <source>
        <dbReference type="EMBL" id="MBB5020973.1"/>
    </source>
</evidence>
<keyword evidence="1" id="KW-0472">Membrane</keyword>
<protein>
    <submittedName>
        <fullName evidence="2">Uncharacterized protein</fullName>
    </submittedName>
</protein>
<organism evidence="2 3">
    <name type="scientific">Desulfurispira natronophila</name>
    <dbReference type="NCBI Taxonomy" id="682562"/>
    <lineage>
        <taxon>Bacteria</taxon>
        <taxon>Pseudomonadati</taxon>
        <taxon>Chrysiogenota</taxon>
        <taxon>Chrysiogenia</taxon>
        <taxon>Chrysiogenales</taxon>
        <taxon>Chrysiogenaceae</taxon>
        <taxon>Desulfurispira</taxon>
    </lineage>
</organism>
<dbReference type="Proteomes" id="UP000528322">
    <property type="component" value="Unassembled WGS sequence"/>
</dbReference>
<comment type="caution">
    <text evidence="2">The sequence shown here is derived from an EMBL/GenBank/DDBJ whole genome shotgun (WGS) entry which is preliminary data.</text>
</comment>
<gene>
    <name evidence="2" type="ORF">HNR37_000276</name>
</gene>
<dbReference type="AlphaFoldDB" id="A0A7W8DG91"/>
<sequence length="38" mass="4435">MKTQRQNSVLRKNSMKIFFFISCIAYAIILALNWNTGI</sequence>
<dbReference type="EMBL" id="JACHID010000001">
    <property type="protein sequence ID" value="MBB5020973.1"/>
    <property type="molecule type" value="Genomic_DNA"/>
</dbReference>
<evidence type="ECO:0000256" key="1">
    <source>
        <dbReference type="SAM" id="Phobius"/>
    </source>
</evidence>
<keyword evidence="1" id="KW-0812">Transmembrane</keyword>
<proteinExistence type="predicted"/>
<feature type="transmembrane region" description="Helical" evidence="1">
    <location>
        <begin position="15"/>
        <end position="34"/>
    </location>
</feature>
<reference evidence="2 3" key="1">
    <citation type="submission" date="2020-08" db="EMBL/GenBank/DDBJ databases">
        <title>Genomic Encyclopedia of Type Strains, Phase IV (KMG-IV): sequencing the most valuable type-strain genomes for metagenomic binning, comparative biology and taxonomic classification.</title>
        <authorList>
            <person name="Goeker M."/>
        </authorList>
    </citation>
    <scope>NUCLEOTIDE SEQUENCE [LARGE SCALE GENOMIC DNA]</scope>
    <source>
        <strain evidence="2 3">DSM 22071</strain>
    </source>
</reference>
<accession>A0A7W8DG91</accession>
<name>A0A7W8DG91_9BACT</name>